<organism evidence="5 6">
    <name type="scientific">Colletotrichum sojae</name>
    <dbReference type="NCBI Taxonomy" id="2175907"/>
    <lineage>
        <taxon>Eukaryota</taxon>
        <taxon>Fungi</taxon>
        <taxon>Dikarya</taxon>
        <taxon>Ascomycota</taxon>
        <taxon>Pezizomycotina</taxon>
        <taxon>Sordariomycetes</taxon>
        <taxon>Hypocreomycetidae</taxon>
        <taxon>Glomerellales</taxon>
        <taxon>Glomerellaceae</taxon>
        <taxon>Colletotrichum</taxon>
        <taxon>Colletotrichum orchidearum species complex</taxon>
    </lineage>
</organism>
<dbReference type="EMBL" id="WIGN01000606">
    <property type="protein sequence ID" value="KAF6787300.1"/>
    <property type="molecule type" value="Genomic_DNA"/>
</dbReference>
<evidence type="ECO:0000259" key="4">
    <source>
        <dbReference type="Pfam" id="PF24870"/>
    </source>
</evidence>
<evidence type="ECO:0000313" key="6">
    <source>
        <dbReference type="Proteomes" id="UP000652219"/>
    </source>
</evidence>
<accession>A0A8H6ING4</accession>
<gene>
    <name evidence="5" type="ORF">CSOJ01_15260</name>
</gene>
<evidence type="ECO:0000256" key="2">
    <source>
        <dbReference type="SAM" id="Phobius"/>
    </source>
</evidence>
<feature type="transmembrane region" description="Helical" evidence="2">
    <location>
        <begin position="181"/>
        <end position="201"/>
    </location>
</feature>
<keyword evidence="2" id="KW-1133">Transmembrane helix</keyword>
<feature type="domain" description="DUF7735" evidence="4">
    <location>
        <begin position="73"/>
        <end position="132"/>
    </location>
</feature>
<dbReference type="Pfam" id="PF24870">
    <property type="entry name" value="DUF7735"/>
    <property type="match status" value="1"/>
</dbReference>
<dbReference type="InterPro" id="IPR056637">
    <property type="entry name" value="DUF7735"/>
</dbReference>
<sequence length="202" mass="19638">MRSVAVLPLLASSAAAYQNVQGLLARRTQVFEALQARETDAISCLSDVTGAIAGFPMPGGDLMSYMSGWSATATAQGADAYCAFATDLPASLSDSYSSYESKVSEWAKTAEPALSSAIEQCPADIRSSMTTIEMPSACTGAGAAGSPGAAEATATGGSGGSSGASSGGSSGAKKGGAPGAVSGYVAVAASLVAGFVGVVAVL</sequence>
<keyword evidence="6" id="KW-1185">Reference proteome</keyword>
<evidence type="ECO:0000313" key="5">
    <source>
        <dbReference type="EMBL" id="KAF6787300.1"/>
    </source>
</evidence>
<feature type="chain" id="PRO_5034655886" evidence="3">
    <location>
        <begin position="17"/>
        <end position="202"/>
    </location>
</feature>
<evidence type="ECO:0000256" key="1">
    <source>
        <dbReference type="SAM" id="MobiDB-lite"/>
    </source>
</evidence>
<dbReference type="AlphaFoldDB" id="A0A8H6ING4"/>
<dbReference type="Proteomes" id="UP000652219">
    <property type="component" value="Unassembled WGS sequence"/>
</dbReference>
<keyword evidence="3" id="KW-0732">Signal</keyword>
<feature type="region of interest" description="Disordered" evidence="1">
    <location>
        <begin position="149"/>
        <end position="172"/>
    </location>
</feature>
<name>A0A8H6ING4_9PEZI</name>
<reference evidence="5 6" key="1">
    <citation type="journal article" date="2020" name="Phytopathology">
        <title>Genome Sequence Resources of Colletotrichum truncatum, C. plurivorum, C. musicola, and C. sojae: Four Species Pathogenic to Soybean (Glycine max).</title>
        <authorList>
            <person name="Rogerio F."/>
            <person name="Boufleur T.R."/>
            <person name="Ciampi-Guillardi M."/>
            <person name="Sukno S.A."/>
            <person name="Thon M.R."/>
            <person name="Massola Junior N.S."/>
            <person name="Baroncelli R."/>
        </authorList>
    </citation>
    <scope>NUCLEOTIDE SEQUENCE [LARGE SCALE GENOMIC DNA]</scope>
    <source>
        <strain evidence="5 6">LFN0009</strain>
    </source>
</reference>
<keyword evidence="2" id="KW-0812">Transmembrane</keyword>
<protein>
    <submittedName>
        <fullName evidence="5">Infection structure specific protein</fullName>
    </submittedName>
</protein>
<evidence type="ECO:0000256" key="3">
    <source>
        <dbReference type="SAM" id="SignalP"/>
    </source>
</evidence>
<feature type="signal peptide" evidence="3">
    <location>
        <begin position="1"/>
        <end position="16"/>
    </location>
</feature>
<keyword evidence="2" id="KW-0472">Membrane</keyword>
<feature type="compositionally biased region" description="Gly residues" evidence="1">
    <location>
        <begin position="156"/>
        <end position="172"/>
    </location>
</feature>
<comment type="caution">
    <text evidence="5">The sequence shown here is derived from an EMBL/GenBank/DDBJ whole genome shotgun (WGS) entry which is preliminary data.</text>
</comment>
<proteinExistence type="predicted"/>